<dbReference type="GeneID" id="109716035"/>
<protein>
    <submittedName>
        <fullName evidence="4">Uncharacterized protein LOC109716035</fullName>
    </submittedName>
</protein>
<evidence type="ECO:0000256" key="1">
    <source>
        <dbReference type="SAM" id="MobiDB-lite"/>
    </source>
</evidence>
<keyword evidence="2" id="KW-1133">Transmembrane helix</keyword>
<dbReference type="PANTHER" id="PTHR33782:SF5">
    <property type="entry name" value="MEDIATOR OF RNA POLYMERASE II TRANSCRIPTION SUBUNIT"/>
    <property type="match status" value="1"/>
</dbReference>
<dbReference type="OrthoDB" id="672819at2759"/>
<dbReference type="RefSeq" id="XP_020096897.1">
    <property type="nucleotide sequence ID" value="XM_020241308.1"/>
</dbReference>
<dbReference type="PANTHER" id="PTHR33782">
    <property type="entry name" value="OS01G0121600 PROTEIN"/>
    <property type="match status" value="1"/>
</dbReference>
<keyword evidence="2" id="KW-0812">Transmembrane</keyword>
<feature type="compositionally biased region" description="Polar residues" evidence="1">
    <location>
        <begin position="1"/>
        <end position="11"/>
    </location>
</feature>
<dbReference type="Proteomes" id="UP000515123">
    <property type="component" value="Linkage group 10"/>
</dbReference>
<proteinExistence type="predicted"/>
<keyword evidence="3" id="KW-1185">Reference proteome</keyword>
<feature type="region of interest" description="Disordered" evidence="1">
    <location>
        <begin position="1"/>
        <end position="26"/>
    </location>
</feature>
<name>A0A6P5FMM2_ANACO</name>
<dbReference type="AlphaFoldDB" id="A0A6P5FMM2"/>
<keyword evidence="2" id="KW-0472">Membrane</keyword>
<sequence length="170" mass="18723">METISIFTPNFSIHPPPPPRPAGLGPARLQYRSFGPSFRPPAGPGLPERRRRLAAAHFAFRREPHGSDFGGGGFVDENMIVLRKRINDMEMAERNYEPPAEWTEWEKGYYTSYGAHVCEFAGLLQALLLSTRPGLGLGMLGLVVLSVPIAAVTAVCHLIEISQLILSKVQ</sequence>
<gene>
    <name evidence="4" type="primary">LOC109716035</name>
</gene>
<reference evidence="3" key="1">
    <citation type="journal article" date="2015" name="Nat. Genet.">
        <title>The pineapple genome and the evolution of CAM photosynthesis.</title>
        <authorList>
            <person name="Ming R."/>
            <person name="VanBuren R."/>
            <person name="Wai C.M."/>
            <person name="Tang H."/>
            <person name="Schatz M.C."/>
            <person name="Bowers J.E."/>
            <person name="Lyons E."/>
            <person name="Wang M.L."/>
            <person name="Chen J."/>
            <person name="Biggers E."/>
            <person name="Zhang J."/>
            <person name="Huang L."/>
            <person name="Zhang L."/>
            <person name="Miao W."/>
            <person name="Zhang J."/>
            <person name="Ye Z."/>
            <person name="Miao C."/>
            <person name="Lin Z."/>
            <person name="Wang H."/>
            <person name="Zhou H."/>
            <person name="Yim W.C."/>
            <person name="Priest H.D."/>
            <person name="Zheng C."/>
            <person name="Woodhouse M."/>
            <person name="Edger P.P."/>
            <person name="Guyot R."/>
            <person name="Guo H.B."/>
            <person name="Guo H."/>
            <person name="Zheng G."/>
            <person name="Singh R."/>
            <person name="Sharma A."/>
            <person name="Min X."/>
            <person name="Zheng Y."/>
            <person name="Lee H."/>
            <person name="Gurtowski J."/>
            <person name="Sedlazeck F.J."/>
            <person name="Harkess A."/>
            <person name="McKain M.R."/>
            <person name="Liao Z."/>
            <person name="Fang J."/>
            <person name="Liu J."/>
            <person name="Zhang X."/>
            <person name="Zhang Q."/>
            <person name="Hu W."/>
            <person name="Qin Y."/>
            <person name="Wang K."/>
            <person name="Chen L.Y."/>
            <person name="Shirley N."/>
            <person name="Lin Y.R."/>
            <person name="Liu L.Y."/>
            <person name="Hernandez A.G."/>
            <person name="Wright C.L."/>
            <person name="Bulone V."/>
            <person name="Tuskan G.A."/>
            <person name="Heath K."/>
            <person name="Zee F."/>
            <person name="Moore P.H."/>
            <person name="Sunkar R."/>
            <person name="Leebens-Mack J.H."/>
            <person name="Mockler T."/>
            <person name="Bennetzen J.L."/>
            <person name="Freeling M."/>
            <person name="Sankoff D."/>
            <person name="Paterson A.H."/>
            <person name="Zhu X."/>
            <person name="Yang X."/>
            <person name="Smith J.A."/>
            <person name="Cushman J.C."/>
            <person name="Paull R.E."/>
            <person name="Yu Q."/>
        </authorList>
    </citation>
    <scope>NUCLEOTIDE SEQUENCE [LARGE SCALE GENOMIC DNA]</scope>
    <source>
        <strain evidence="3">cv. F153</strain>
    </source>
</reference>
<evidence type="ECO:0000313" key="3">
    <source>
        <dbReference type="Proteomes" id="UP000515123"/>
    </source>
</evidence>
<evidence type="ECO:0000313" key="4">
    <source>
        <dbReference type="RefSeq" id="XP_020096897.1"/>
    </source>
</evidence>
<accession>A0A6P5FMM2</accession>
<reference evidence="4" key="2">
    <citation type="submission" date="2025-08" db="UniProtKB">
        <authorList>
            <consortium name="RefSeq"/>
        </authorList>
    </citation>
    <scope>IDENTIFICATION</scope>
    <source>
        <tissue evidence="4">Leaf</tissue>
    </source>
</reference>
<organism evidence="3 4">
    <name type="scientific">Ananas comosus</name>
    <name type="common">Pineapple</name>
    <name type="synonym">Ananas ananas</name>
    <dbReference type="NCBI Taxonomy" id="4615"/>
    <lineage>
        <taxon>Eukaryota</taxon>
        <taxon>Viridiplantae</taxon>
        <taxon>Streptophyta</taxon>
        <taxon>Embryophyta</taxon>
        <taxon>Tracheophyta</taxon>
        <taxon>Spermatophyta</taxon>
        <taxon>Magnoliopsida</taxon>
        <taxon>Liliopsida</taxon>
        <taxon>Poales</taxon>
        <taxon>Bromeliaceae</taxon>
        <taxon>Bromelioideae</taxon>
        <taxon>Ananas</taxon>
    </lineage>
</organism>
<evidence type="ECO:0000256" key="2">
    <source>
        <dbReference type="SAM" id="Phobius"/>
    </source>
</evidence>
<feature type="transmembrane region" description="Helical" evidence="2">
    <location>
        <begin position="135"/>
        <end position="159"/>
    </location>
</feature>